<protein>
    <recommendedName>
        <fullName evidence="6">MSP domain-containing protein</fullName>
    </recommendedName>
</protein>
<dbReference type="PANTHER" id="PTHR10809:SF6">
    <property type="entry name" value="AT11025P-RELATED"/>
    <property type="match status" value="1"/>
</dbReference>
<dbReference type="GO" id="GO:0090158">
    <property type="term" value="P:endoplasmic reticulum membrane organization"/>
    <property type="evidence" value="ECO:0007669"/>
    <property type="project" value="TreeGrafter"/>
</dbReference>
<dbReference type="InParanoid" id="E1ZBL1"/>
<dbReference type="InterPro" id="IPR013783">
    <property type="entry name" value="Ig-like_fold"/>
</dbReference>
<proteinExistence type="inferred from homology"/>
<dbReference type="GO" id="GO:0005789">
    <property type="term" value="C:endoplasmic reticulum membrane"/>
    <property type="evidence" value="ECO:0007669"/>
    <property type="project" value="InterPro"/>
</dbReference>
<dbReference type="STRING" id="554065.E1ZBL1"/>
<dbReference type="InterPro" id="IPR000535">
    <property type="entry name" value="MSP_dom"/>
</dbReference>
<evidence type="ECO:0000256" key="5">
    <source>
        <dbReference type="ARBA" id="ARBA00023136"/>
    </source>
</evidence>
<dbReference type="Pfam" id="PF00635">
    <property type="entry name" value="Motile_Sperm"/>
    <property type="match status" value="1"/>
</dbReference>
<name>E1ZBL1_CHLVA</name>
<evidence type="ECO:0000256" key="3">
    <source>
        <dbReference type="ARBA" id="ARBA00022692"/>
    </source>
</evidence>
<keyword evidence="5" id="KW-0472">Membrane</keyword>
<dbReference type="GO" id="GO:0005886">
    <property type="term" value="C:plasma membrane"/>
    <property type="evidence" value="ECO:0007669"/>
    <property type="project" value="TreeGrafter"/>
</dbReference>
<comment type="subcellular location">
    <subcellularLocation>
        <location evidence="1">Membrane</location>
        <topology evidence="1">Single-pass type IV membrane protein</topology>
    </subcellularLocation>
</comment>
<keyword evidence="8" id="KW-1185">Reference proteome</keyword>
<evidence type="ECO:0000256" key="4">
    <source>
        <dbReference type="ARBA" id="ARBA00022989"/>
    </source>
</evidence>
<evidence type="ECO:0000256" key="2">
    <source>
        <dbReference type="ARBA" id="ARBA00008932"/>
    </source>
</evidence>
<feature type="domain" description="MSP" evidence="6">
    <location>
        <begin position="1"/>
        <end position="105"/>
    </location>
</feature>
<organism evidence="8">
    <name type="scientific">Chlorella variabilis</name>
    <name type="common">Green alga</name>
    <dbReference type="NCBI Taxonomy" id="554065"/>
    <lineage>
        <taxon>Eukaryota</taxon>
        <taxon>Viridiplantae</taxon>
        <taxon>Chlorophyta</taxon>
        <taxon>core chlorophytes</taxon>
        <taxon>Trebouxiophyceae</taxon>
        <taxon>Chlorellales</taxon>
        <taxon>Chlorellaceae</taxon>
        <taxon>Chlorella clade</taxon>
        <taxon>Chlorella</taxon>
    </lineage>
</organism>
<dbReference type="Proteomes" id="UP000008141">
    <property type="component" value="Unassembled WGS sequence"/>
</dbReference>
<dbReference type="AlphaFoldDB" id="E1ZBL1"/>
<comment type="similarity">
    <text evidence="2">Belongs to the VAMP-associated protein (VAP) (TC 9.B.17) family.</text>
</comment>
<dbReference type="OrthoDB" id="264603at2759"/>
<dbReference type="InterPro" id="IPR008962">
    <property type="entry name" value="PapD-like_sf"/>
</dbReference>
<dbReference type="Gene3D" id="2.60.40.10">
    <property type="entry name" value="Immunoglobulins"/>
    <property type="match status" value="1"/>
</dbReference>
<dbReference type="SUPFAM" id="SSF49354">
    <property type="entry name" value="PapD-like"/>
    <property type="match status" value="1"/>
</dbReference>
<dbReference type="GeneID" id="17356017"/>
<dbReference type="eggNOG" id="KOG0439">
    <property type="taxonomic scope" value="Eukaryota"/>
</dbReference>
<dbReference type="PANTHER" id="PTHR10809">
    <property type="entry name" value="VESICLE-ASSOCIATED MEMBRANE PROTEIN-ASSOCIATED PROTEIN"/>
    <property type="match status" value="1"/>
</dbReference>
<dbReference type="EMBL" id="GL433841">
    <property type="protein sequence ID" value="EFN56663.1"/>
    <property type="molecule type" value="Genomic_DNA"/>
</dbReference>
<evidence type="ECO:0000313" key="8">
    <source>
        <dbReference type="Proteomes" id="UP000008141"/>
    </source>
</evidence>
<sequence length="105" mass="11223">MAGAADCLQNPSDERIAFKVKTTAPQSYSVKPAARVLEPGATCQLAVTMAALSPKKLPESVAECKDRFLVEAMVVGREVTEATSLLFKANPKAVRQAPPVLRQPD</sequence>
<dbReference type="KEGG" id="cvr:CHLNCDRAFT_144513"/>
<gene>
    <name evidence="7" type="ORF">CHLNCDRAFT_144513</name>
</gene>
<evidence type="ECO:0000256" key="1">
    <source>
        <dbReference type="ARBA" id="ARBA00004211"/>
    </source>
</evidence>
<keyword evidence="4" id="KW-1133">Transmembrane helix</keyword>
<dbReference type="PROSITE" id="PS50202">
    <property type="entry name" value="MSP"/>
    <property type="match status" value="1"/>
</dbReference>
<accession>E1ZBL1</accession>
<dbReference type="InterPro" id="IPR016763">
    <property type="entry name" value="VAP"/>
</dbReference>
<keyword evidence="3" id="KW-0812">Transmembrane</keyword>
<evidence type="ECO:0000259" key="6">
    <source>
        <dbReference type="PROSITE" id="PS50202"/>
    </source>
</evidence>
<dbReference type="GO" id="GO:0061817">
    <property type="term" value="P:endoplasmic reticulum-plasma membrane tethering"/>
    <property type="evidence" value="ECO:0007669"/>
    <property type="project" value="TreeGrafter"/>
</dbReference>
<dbReference type="RefSeq" id="XP_005848765.1">
    <property type="nucleotide sequence ID" value="XM_005848703.1"/>
</dbReference>
<evidence type="ECO:0000313" key="7">
    <source>
        <dbReference type="EMBL" id="EFN56663.1"/>
    </source>
</evidence>
<reference evidence="7 8" key="1">
    <citation type="journal article" date="2010" name="Plant Cell">
        <title>The Chlorella variabilis NC64A genome reveals adaptation to photosymbiosis, coevolution with viruses, and cryptic sex.</title>
        <authorList>
            <person name="Blanc G."/>
            <person name="Duncan G."/>
            <person name="Agarkova I."/>
            <person name="Borodovsky M."/>
            <person name="Gurnon J."/>
            <person name="Kuo A."/>
            <person name="Lindquist E."/>
            <person name="Lucas S."/>
            <person name="Pangilinan J."/>
            <person name="Polle J."/>
            <person name="Salamov A."/>
            <person name="Terry A."/>
            <person name="Yamada T."/>
            <person name="Dunigan D.D."/>
            <person name="Grigoriev I.V."/>
            <person name="Claverie J.M."/>
            <person name="Van Etten J.L."/>
        </authorList>
    </citation>
    <scope>NUCLEOTIDE SEQUENCE [LARGE SCALE GENOMIC DNA]</scope>
    <source>
        <strain evidence="7 8">NC64A</strain>
    </source>
</reference>